<dbReference type="AlphaFoldDB" id="A0A7S0WQJ6"/>
<dbReference type="GO" id="GO:0008270">
    <property type="term" value="F:zinc ion binding"/>
    <property type="evidence" value="ECO:0007669"/>
    <property type="project" value="UniProtKB-KW"/>
</dbReference>
<dbReference type="EMBL" id="HBFB01014909">
    <property type="protein sequence ID" value="CAD8678259.1"/>
    <property type="molecule type" value="Transcribed_RNA"/>
</dbReference>
<feature type="transmembrane region" description="Helical" evidence="6">
    <location>
        <begin position="888"/>
        <end position="909"/>
    </location>
</feature>
<dbReference type="InterPro" id="IPR001841">
    <property type="entry name" value="Znf_RING"/>
</dbReference>
<feature type="region of interest" description="Disordered" evidence="5">
    <location>
        <begin position="919"/>
        <end position="938"/>
    </location>
</feature>
<dbReference type="SUPFAM" id="SSF57850">
    <property type="entry name" value="RING/U-box"/>
    <property type="match status" value="1"/>
</dbReference>
<keyword evidence="6" id="KW-0472">Membrane</keyword>
<evidence type="ECO:0000256" key="2">
    <source>
        <dbReference type="ARBA" id="ARBA00022771"/>
    </source>
</evidence>
<sequence length="1063" mass="111836">MGAFKALLGLGLGYVGIKYGFKAVGAVVAGVGAVFNLGYEGVRQLATAGWMLAVPPNAHAYLGPPTLLHQLWAGIGATVRLLSPASASGWLMGLVVAPALLVGVISAASLLHRIKALQPLMGGAWLAARFTATAALAAATIDDAVRARWLAGYTLTGLLQLYTGLGLGVVAARMVTQPLDPARRKRAQRAALRAAGIGLQLQGAATLLTAARSPAVEQARATKGCQALGTLLAISGLRALGIAFGIDPAALAAQGAVAAANKVGTCLKYAATKWGKPAVRWLGRAIDRCLTLLDRWANTLDWFLRTKVWRPSVSASKKAWAAWVKWVWHPCVKAAQAAWQVICRASKAVYARVLLPFGRMWVRSVKKVWAAACAVWSATIEAGKWVWLVLTAVVKRIWSAATAAARWGWRVACSIAGWVRRWVLKPTVAGARKTWGVVAALARRTWAAVCSTARAAWGAACRVARWLWQHTAVPLWRRALLPALIVAGRACKALWQLFTAALRKAQQGAVVTWKVALKPALAAAATTVATLAWPSITAVCCVRFAQEALRTGRVVPYGLAAWSVAGVMLSTAGKRMKAAGLLGRAGEVAGWQLEAMGCRLYLWSDLGVVEVTIKLVQWLWPHIARAARAARSVAAFVASSIGNVLGAVLATTWQLVKAAWQLSVRAALKPLAKGLKGLVAAVWNRPEAGLLLSAATLGVLWWAQRSGLGAAVAAAVHVAGAWAWSAPFVAAAKVAAVAGSPPVLATLRFLGAAASGSRTAAMWVAAGAANAARKAAEGAAPAELFAQHELAQAVYIIQLGQALSLRYFLLPRMQATILTHAQQVHTLVTSREALTARGAREVLVRGNAKQVLVATTSFFARSAFKGMILPTLTGSVSLLLLGQRAKWLAVFLCSCTPAMAVGCLLTVWAEGFVRLDLPAPPASSPSNDQGSGSSSRGTDEETALLAAIKASGPPAKVYFEPTCVICYDDFPEGAINQCACEHSQAKAPQSGTSSQDAAGKDSGDDQSQQPLVLHCGHVFHRGCVVSWARAPSHYGGTKVPRCPVCREPMIVGAGRTATSMLLF</sequence>
<feature type="domain" description="RING-type" evidence="7">
    <location>
        <begin position="963"/>
        <end position="1046"/>
    </location>
</feature>
<accession>A0A7S0WQJ6</accession>
<dbReference type="Gene3D" id="3.30.40.10">
    <property type="entry name" value="Zinc/RING finger domain, C3HC4 (zinc finger)"/>
    <property type="match status" value="1"/>
</dbReference>
<keyword evidence="6" id="KW-1133">Transmembrane helix</keyword>
<feature type="compositionally biased region" description="Polar residues" evidence="5">
    <location>
        <begin position="987"/>
        <end position="996"/>
    </location>
</feature>
<feature type="region of interest" description="Disordered" evidence="5">
    <location>
        <begin position="987"/>
        <end position="1007"/>
    </location>
</feature>
<keyword evidence="6" id="KW-0812">Transmembrane</keyword>
<evidence type="ECO:0000256" key="6">
    <source>
        <dbReference type="SAM" id="Phobius"/>
    </source>
</evidence>
<keyword evidence="2 4" id="KW-0863">Zinc-finger</keyword>
<keyword evidence="3" id="KW-0862">Zinc</keyword>
<organism evidence="8">
    <name type="scientific">Chlamydomonas leiostraca</name>
    <dbReference type="NCBI Taxonomy" id="1034604"/>
    <lineage>
        <taxon>Eukaryota</taxon>
        <taxon>Viridiplantae</taxon>
        <taxon>Chlorophyta</taxon>
        <taxon>core chlorophytes</taxon>
        <taxon>Chlorophyceae</taxon>
        <taxon>CS clade</taxon>
        <taxon>Chlamydomonadales</taxon>
        <taxon>Chlamydomonadaceae</taxon>
        <taxon>Chlamydomonas</taxon>
    </lineage>
</organism>
<evidence type="ECO:0000256" key="1">
    <source>
        <dbReference type="ARBA" id="ARBA00022723"/>
    </source>
</evidence>
<feature type="compositionally biased region" description="Low complexity" evidence="5">
    <location>
        <begin position="924"/>
        <end position="936"/>
    </location>
</feature>
<dbReference type="Pfam" id="PF00097">
    <property type="entry name" value="zf-C3HC4"/>
    <property type="match status" value="1"/>
</dbReference>
<evidence type="ECO:0000256" key="3">
    <source>
        <dbReference type="ARBA" id="ARBA00022833"/>
    </source>
</evidence>
<keyword evidence="1" id="KW-0479">Metal-binding</keyword>
<dbReference type="InterPro" id="IPR013083">
    <property type="entry name" value="Znf_RING/FYVE/PHD"/>
</dbReference>
<reference evidence="8" key="1">
    <citation type="submission" date="2021-01" db="EMBL/GenBank/DDBJ databases">
        <authorList>
            <person name="Corre E."/>
            <person name="Pelletier E."/>
            <person name="Niang G."/>
            <person name="Scheremetjew M."/>
            <person name="Finn R."/>
            <person name="Kale V."/>
            <person name="Holt S."/>
            <person name="Cochrane G."/>
            <person name="Meng A."/>
            <person name="Brown T."/>
            <person name="Cohen L."/>
        </authorList>
    </citation>
    <scope>NUCLEOTIDE SEQUENCE</scope>
    <source>
        <strain evidence="8">SAG 11-49</strain>
    </source>
</reference>
<feature type="transmembrane region" description="Helical" evidence="6">
    <location>
        <begin position="90"/>
        <end position="111"/>
    </location>
</feature>
<proteinExistence type="predicted"/>
<gene>
    <name evidence="8" type="ORF">CLEI1391_LOCUS8439</name>
</gene>
<dbReference type="PROSITE" id="PS50089">
    <property type="entry name" value="ZF_RING_2"/>
    <property type="match status" value="1"/>
</dbReference>
<evidence type="ECO:0000256" key="5">
    <source>
        <dbReference type="SAM" id="MobiDB-lite"/>
    </source>
</evidence>
<feature type="transmembrane region" description="Helical" evidence="6">
    <location>
        <begin position="153"/>
        <end position="176"/>
    </location>
</feature>
<name>A0A7S0WQJ6_9CHLO</name>
<evidence type="ECO:0000259" key="7">
    <source>
        <dbReference type="PROSITE" id="PS50089"/>
    </source>
</evidence>
<evidence type="ECO:0000313" key="8">
    <source>
        <dbReference type="EMBL" id="CAD8678259.1"/>
    </source>
</evidence>
<evidence type="ECO:0000256" key="4">
    <source>
        <dbReference type="PROSITE-ProRule" id="PRU00175"/>
    </source>
</evidence>
<dbReference type="InterPro" id="IPR018957">
    <property type="entry name" value="Znf_C3HC4_RING-type"/>
</dbReference>
<dbReference type="SMART" id="SM00184">
    <property type="entry name" value="RING"/>
    <property type="match status" value="1"/>
</dbReference>
<protein>
    <recommendedName>
        <fullName evidence="7">RING-type domain-containing protein</fullName>
    </recommendedName>
</protein>
<feature type="transmembrane region" description="Helical" evidence="6">
    <location>
        <begin position="863"/>
        <end position="881"/>
    </location>
</feature>